<dbReference type="Pfam" id="PF00171">
    <property type="entry name" value="Aldedh"/>
    <property type="match status" value="1"/>
</dbReference>
<dbReference type="AlphaFoldDB" id="A0A378A4D5"/>
<proteinExistence type="predicted"/>
<sequence>MREETFGPVCSFIGYRSEEEALARMNASPYGLGGQRLVG</sequence>
<evidence type="ECO:0000313" key="3">
    <source>
        <dbReference type="Proteomes" id="UP000254020"/>
    </source>
</evidence>
<dbReference type="GO" id="GO:0016620">
    <property type="term" value="F:oxidoreductase activity, acting on the aldehyde or oxo group of donors, NAD or NADP as acceptor"/>
    <property type="evidence" value="ECO:0007669"/>
    <property type="project" value="InterPro"/>
</dbReference>
<accession>A0A378A4D5</accession>
<dbReference type="InterPro" id="IPR015590">
    <property type="entry name" value="Aldehyde_DH_dom"/>
</dbReference>
<dbReference type="InterPro" id="IPR016163">
    <property type="entry name" value="Ald_DH_C"/>
</dbReference>
<gene>
    <name evidence="2" type="ORF">NCTC9504_04887</name>
</gene>
<dbReference type="EMBL" id="UGMA01000005">
    <property type="protein sequence ID" value="STU97931.1"/>
    <property type="molecule type" value="Genomic_DNA"/>
</dbReference>
<evidence type="ECO:0000259" key="1">
    <source>
        <dbReference type="Pfam" id="PF00171"/>
    </source>
</evidence>
<dbReference type="Proteomes" id="UP000254020">
    <property type="component" value="Unassembled WGS sequence"/>
</dbReference>
<protein>
    <submittedName>
        <fullName evidence="2">Aldehyde dehydrogenase</fullName>
    </submittedName>
</protein>
<dbReference type="SUPFAM" id="SSF53720">
    <property type="entry name" value="ALDH-like"/>
    <property type="match status" value="1"/>
</dbReference>
<dbReference type="Gene3D" id="3.40.309.10">
    <property type="entry name" value="Aldehyde Dehydrogenase, Chain A, domain 2"/>
    <property type="match status" value="1"/>
</dbReference>
<evidence type="ECO:0000313" key="2">
    <source>
        <dbReference type="EMBL" id="STU97931.1"/>
    </source>
</evidence>
<dbReference type="InterPro" id="IPR016161">
    <property type="entry name" value="Ald_DH/histidinol_DH"/>
</dbReference>
<organism evidence="2 3">
    <name type="scientific">Klebsiella pneumoniae subsp. pneumoniae</name>
    <dbReference type="NCBI Taxonomy" id="72407"/>
    <lineage>
        <taxon>Bacteria</taxon>
        <taxon>Pseudomonadati</taxon>
        <taxon>Pseudomonadota</taxon>
        <taxon>Gammaproteobacteria</taxon>
        <taxon>Enterobacterales</taxon>
        <taxon>Enterobacteriaceae</taxon>
        <taxon>Klebsiella/Raoultella group</taxon>
        <taxon>Klebsiella</taxon>
        <taxon>Klebsiella pneumoniae complex</taxon>
    </lineage>
</organism>
<reference evidence="2 3" key="1">
    <citation type="submission" date="2018-06" db="EMBL/GenBank/DDBJ databases">
        <authorList>
            <consortium name="Pathogen Informatics"/>
            <person name="Doyle S."/>
        </authorList>
    </citation>
    <scope>NUCLEOTIDE SEQUENCE [LARGE SCALE GENOMIC DNA]</scope>
    <source>
        <strain evidence="2 3">NCTC9504</strain>
    </source>
</reference>
<name>A0A378A4D5_KLEPN</name>
<feature type="domain" description="Aldehyde dehydrogenase" evidence="1">
    <location>
        <begin position="1"/>
        <end position="34"/>
    </location>
</feature>